<keyword evidence="3" id="KW-0325">Glycoprotein</keyword>
<reference evidence="7" key="2">
    <citation type="submission" date="2025-09" db="UniProtKB">
        <authorList>
            <consortium name="Ensembl"/>
        </authorList>
    </citation>
    <scope>IDENTIFICATION</scope>
</reference>
<dbReference type="AlphaFoldDB" id="A0A3B4AYY5"/>
<evidence type="ECO:0000259" key="6">
    <source>
        <dbReference type="PROSITE" id="PS50059"/>
    </source>
</evidence>
<proteinExistence type="predicted"/>
<evidence type="ECO:0000256" key="5">
    <source>
        <dbReference type="SAM" id="MobiDB-lite"/>
    </source>
</evidence>
<accession>A0A3B4AYY5</accession>
<comment type="catalytic activity">
    <reaction evidence="4">
        <text>[protein]-peptidylproline (omega=180) = [protein]-peptidylproline (omega=0)</text>
        <dbReference type="Rhea" id="RHEA:16237"/>
        <dbReference type="Rhea" id="RHEA-COMP:10747"/>
        <dbReference type="Rhea" id="RHEA-COMP:10748"/>
        <dbReference type="ChEBI" id="CHEBI:83833"/>
        <dbReference type="ChEBI" id="CHEBI:83834"/>
        <dbReference type="EC" id="5.2.1.8"/>
    </reaction>
</comment>
<dbReference type="PROSITE" id="PS50059">
    <property type="entry name" value="FKBP_PPIASE"/>
    <property type="match status" value="1"/>
</dbReference>
<keyword evidence="8" id="KW-1185">Reference proteome</keyword>
<dbReference type="EC" id="5.2.1.8" evidence="4"/>
<name>A0A3B4AYY5_9GOBI</name>
<dbReference type="PANTHER" id="PTHR46222:SF2">
    <property type="entry name" value="PEPTIDYL-PROLYL CIS-TRANS ISOMERASE FKBP7"/>
    <property type="match status" value="1"/>
</dbReference>
<evidence type="ECO:0000256" key="1">
    <source>
        <dbReference type="ARBA" id="ARBA00022729"/>
    </source>
</evidence>
<feature type="compositionally biased region" description="Polar residues" evidence="5">
    <location>
        <begin position="26"/>
        <end position="39"/>
    </location>
</feature>
<keyword evidence="1" id="KW-0732">Signal</keyword>
<evidence type="ECO:0000256" key="2">
    <source>
        <dbReference type="ARBA" id="ARBA00022737"/>
    </source>
</evidence>
<feature type="region of interest" description="Disordered" evidence="5">
    <location>
        <begin position="18"/>
        <end position="43"/>
    </location>
</feature>
<dbReference type="GO" id="GO:0003755">
    <property type="term" value="F:peptidyl-prolyl cis-trans isomerase activity"/>
    <property type="evidence" value="ECO:0007669"/>
    <property type="project" value="UniProtKB-KW"/>
</dbReference>
<dbReference type="InterPro" id="IPR001179">
    <property type="entry name" value="PPIase_FKBP_dom"/>
</dbReference>
<evidence type="ECO:0000313" key="8">
    <source>
        <dbReference type="Proteomes" id="UP000261520"/>
    </source>
</evidence>
<reference evidence="7" key="1">
    <citation type="submission" date="2025-08" db="UniProtKB">
        <authorList>
            <consortium name="Ensembl"/>
        </authorList>
    </citation>
    <scope>IDENTIFICATION</scope>
</reference>
<keyword evidence="4" id="KW-0697">Rotamase</keyword>
<dbReference type="Pfam" id="PF00254">
    <property type="entry name" value="FKBP_C"/>
    <property type="match status" value="1"/>
</dbReference>
<dbReference type="InterPro" id="IPR052273">
    <property type="entry name" value="PPIase_FKBP"/>
</dbReference>
<dbReference type="PANTHER" id="PTHR46222">
    <property type="entry name" value="PEPTIDYL-PROLYL CIS-TRANS ISOMERASE FKBP7/14"/>
    <property type="match status" value="1"/>
</dbReference>
<evidence type="ECO:0000256" key="3">
    <source>
        <dbReference type="ARBA" id="ARBA00023180"/>
    </source>
</evidence>
<dbReference type="Ensembl" id="ENSPMGT00000023394.1">
    <property type="protein sequence ID" value="ENSPMGP00000021965.1"/>
    <property type="gene ID" value="ENSPMGG00000017793.1"/>
</dbReference>
<evidence type="ECO:0000313" key="7">
    <source>
        <dbReference type="Ensembl" id="ENSPMGP00000021965.1"/>
    </source>
</evidence>
<feature type="domain" description="PPIase FKBP-type" evidence="6">
    <location>
        <begin position="114"/>
        <end position="187"/>
    </location>
</feature>
<keyword evidence="4" id="KW-0413">Isomerase</keyword>
<dbReference type="STRING" id="409849.ENSPMGP00000021965"/>
<evidence type="ECO:0000256" key="4">
    <source>
        <dbReference type="PROSITE-ProRule" id="PRU00277"/>
    </source>
</evidence>
<dbReference type="SUPFAM" id="SSF54534">
    <property type="entry name" value="FKBP-like"/>
    <property type="match status" value="1"/>
</dbReference>
<dbReference type="Gene3D" id="3.10.50.40">
    <property type="match status" value="1"/>
</dbReference>
<organism evidence="7 8">
    <name type="scientific">Periophthalmus magnuspinnatus</name>
    <dbReference type="NCBI Taxonomy" id="409849"/>
    <lineage>
        <taxon>Eukaryota</taxon>
        <taxon>Metazoa</taxon>
        <taxon>Chordata</taxon>
        <taxon>Craniata</taxon>
        <taxon>Vertebrata</taxon>
        <taxon>Euteleostomi</taxon>
        <taxon>Actinopterygii</taxon>
        <taxon>Neopterygii</taxon>
        <taxon>Teleostei</taxon>
        <taxon>Neoteleostei</taxon>
        <taxon>Acanthomorphata</taxon>
        <taxon>Gobiaria</taxon>
        <taxon>Gobiiformes</taxon>
        <taxon>Gobioidei</taxon>
        <taxon>Gobiidae</taxon>
        <taxon>Oxudercinae</taxon>
        <taxon>Periophthalmus</taxon>
    </lineage>
</organism>
<dbReference type="InterPro" id="IPR046357">
    <property type="entry name" value="PPIase_dom_sf"/>
</dbReference>
<dbReference type="Proteomes" id="UP000261520">
    <property type="component" value="Unplaced"/>
</dbReference>
<sequence>MLSSFGIKKNPKLSILPKLLSRRAPSRQNPGKNTSQISPKTFPVGLFPWRREKLPRKHTPHSSQRHNTMRKSLWLFALLPLLTLRTFCASADEAEVKIDVVFRPLECAQRSKKGDLMNVHYDGFLQDGTQFYCSRSDKAGHPQWMVVGVGQVIRGLDAGMLDMCAGEKRKITVPPELAFGTQGKGKV</sequence>
<keyword evidence="2" id="KW-0677">Repeat</keyword>
<protein>
    <recommendedName>
        <fullName evidence="4">peptidylprolyl isomerase</fullName>
        <ecNumber evidence="4">5.2.1.8</ecNumber>
    </recommendedName>
</protein>